<dbReference type="InterPro" id="IPR005605">
    <property type="entry name" value="Spo7"/>
</dbReference>
<name>A0A1G4MBS1_LACFM</name>
<keyword evidence="2" id="KW-0812">Transmembrane</keyword>
<feature type="compositionally biased region" description="Basic and acidic residues" evidence="1">
    <location>
        <begin position="1"/>
        <end position="31"/>
    </location>
</feature>
<keyword evidence="2" id="KW-0472">Membrane</keyword>
<dbReference type="Pfam" id="PF03907">
    <property type="entry name" value="Spo7"/>
    <property type="match status" value="1"/>
</dbReference>
<dbReference type="OMA" id="EYKRTIV"/>
<gene>
    <name evidence="3" type="ORF">LAFE_0D10440G</name>
</gene>
<dbReference type="OrthoDB" id="5599171at2759"/>
<dbReference type="EMBL" id="LT598492">
    <property type="protein sequence ID" value="SCW01341.1"/>
    <property type="molecule type" value="Genomic_DNA"/>
</dbReference>
<keyword evidence="4" id="KW-1185">Reference proteome</keyword>
<feature type="transmembrane region" description="Helical" evidence="2">
    <location>
        <begin position="157"/>
        <end position="178"/>
    </location>
</feature>
<organism evidence="3 4">
    <name type="scientific">Lachancea fermentati</name>
    <name type="common">Zygosaccharomyces fermentati</name>
    <dbReference type="NCBI Taxonomy" id="4955"/>
    <lineage>
        <taxon>Eukaryota</taxon>
        <taxon>Fungi</taxon>
        <taxon>Dikarya</taxon>
        <taxon>Ascomycota</taxon>
        <taxon>Saccharomycotina</taxon>
        <taxon>Saccharomycetes</taxon>
        <taxon>Saccharomycetales</taxon>
        <taxon>Saccharomycetaceae</taxon>
        <taxon>Lachancea</taxon>
    </lineage>
</organism>
<dbReference type="GO" id="GO:0019888">
    <property type="term" value="F:protein phosphatase regulator activity"/>
    <property type="evidence" value="ECO:0007669"/>
    <property type="project" value="InterPro"/>
</dbReference>
<dbReference type="AlphaFoldDB" id="A0A1G4MBS1"/>
<evidence type="ECO:0000313" key="3">
    <source>
        <dbReference type="EMBL" id="SCW01341.1"/>
    </source>
</evidence>
<sequence length="315" mass="35993">MQKSERSSPIDEPPHDKTSNGKVEGSMRAKEPFPVVRIEEFSEGNDDTPSKPRKRSPRRSARSVTPQPSGSSSGNSLTRRRRSSSRTSSKNLRSTTDISPASMIFRNLLILEDDLRRQAREQKALKWYFTLFLSALTGIAASAFYELYFSQDEVKGLYKVVLQFLLLFIMITVVLFHLSGEYKRTIVIPRKFFTSTNKGIRQFNVKLVKVKSTFSDRVIDLVRCVCRNAAYANLRVLRKVLPDSLIVRSGIGKFWTSVALRSQPRIGAVDVKLVLNPRAFGAEIREGWEIYRDEFWAREGARRRKHVNEMSPKSA</sequence>
<accession>A0A1G4MBS1</accession>
<evidence type="ECO:0000256" key="1">
    <source>
        <dbReference type="SAM" id="MobiDB-lite"/>
    </source>
</evidence>
<reference evidence="3 4" key="1">
    <citation type="submission" date="2016-03" db="EMBL/GenBank/DDBJ databases">
        <authorList>
            <person name="Devillers H."/>
        </authorList>
    </citation>
    <scope>NUCLEOTIDE SEQUENCE [LARGE SCALE GENOMIC DNA]</scope>
    <source>
        <strain evidence="3">CBS 6772</strain>
    </source>
</reference>
<dbReference type="STRING" id="4955.A0A1G4MBS1"/>
<dbReference type="PANTHER" id="PTHR28249">
    <property type="entry name" value="SPORULATION-SPECIFIC PROTEIN SPO7"/>
    <property type="match status" value="1"/>
</dbReference>
<feature type="compositionally biased region" description="Low complexity" evidence="1">
    <location>
        <begin position="85"/>
        <end position="94"/>
    </location>
</feature>
<feature type="compositionally biased region" description="Basic residues" evidence="1">
    <location>
        <begin position="51"/>
        <end position="61"/>
    </location>
</feature>
<dbReference type="GO" id="GO:0004721">
    <property type="term" value="F:phosphoprotein phosphatase activity"/>
    <property type="evidence" value="ECO:0007669"/>
    <property type="project" value="TreeGrafter"/>
</dbReference>
<keyword evidence="2" id="KW-1133">Transmembrane helix</keyword>
<dbReference type="PANTHER" id="PTHR28249:SF1">
    <property type="entry name" value="SPORULATION-SPECIFIC PROTEIN SPO7"/>
    <property type="match status" value="1"/>
</dbReference>
<feature type="transmembrane region" description="Helical" evidence="2">
    <location>
        <begin position="125"/>
        <end position="145"/>
    </location>
</feature>
<protein>
    <submittedName>
        <fullName evidence="3">LAFE_0D10440g1_1</fullName>
    </submittedName>
</protein>
<evidence type="ECO:0000313" key="4">
    <source>
        <dbReference type="Proteomes" id="UP000190831"/>
    </source>
</evidence>
<feature type="region of interest" description="Disordered" evidence="1">
    <location>
        <begin position="1"/>
        <end position="94"/>
    </location>
</feature>
<dbReference type="GO" id="GO:0006998">
    <property type="term" value="P:nuclear envelope organization"/>
    <property type="evidence" value="ECO:0007669"/>
    <property type="project" value="TreeGrafter"/>
</dbReference>
<proteinExistence type="predicted"/>
<dbReference type="GO" id="GO:0071595">
    <property type="term" value="C:Nem1-Spo7 phosphatase complex"/>
    <property type="evidence" value="ECO:0007669"/>
    <property type="project" value="TreeGrafter"/>
</dbReference>
<evidence type="ECO:0000256" key="2">
    <source>
        <dbReference type="SAM" id="Phobius"/>
    </source>
</evidence>
<dbReference type="Proteomes" id="UP000190831">
    <property type="component" value="Chromosome D"/>
</dbReference>